<keyword evidence="5" id="KW-0597">Phosphoprotein</keyword>
<dbReference type="InterPro" id="IPR058031">
    <property type="entry name" value="AAA_lid_NorR"/>
</dbReference>
<proteinExistence type="predicted"/>
<evidence type="ECO:0000256" key="4">
    <source>
        <dbReference type="ARBA" id="ARBA00023163"/>
    </source>
</evidence>
<dbReference type="Proteomes" id="UP000468717">
    <property type="component" value="Unassembled WGS sequence"/>
</dbReference>
<keyword evidence="2" id="KW-0067">ATP-binding</keyword>
<dbReference type="InterPro" id="IPR009057">
    <property type="entry name" value="Homeodomain-like_sf"/>
</dbReference>
<organism evidence="8 9">
    <name type="scientific">Janthinobacterium violaceinigrum</name>
    <dbReference type="NCBI Taxonomy" id="2654252"/>
    <lineage>
        <taxon>Bacteria</taxon>
        <taxon>Pseudomonadati</taxon>
        <taxon>Pseudomonadota</taxon>
        <taxon>Betaproteobacteria</taxon>
        <taxon>Burkholderiales</taxon>
        <taxon>Oxalobacteraceae</taxon>
        <taxon>Janthinobacterium</taxon>
    </lineage>
</organism>
<evidence type="ECO:0000256" key="5">
    <source>
        <dbReference type="PROSITE-ProRule" id="PRU00169"/>
    </source>
</evidence>
<comment type="caution">
    <text evidence="8">The sequence shown here is derived from an EMBL/GenBank/DDBJ whole genome shotgun (WGS) entry which is preliminary data.</text>
</comment>
<dbReference type="SMART" id="SM00382">
    <property type="entry name" value="AAA"/>
    <property type="match status" value="1"/>
</dbReference>
<dbReference type="InterPro" id="IPR002197">
    <property type="entry name" value="HTH_Fis"/>
</dbReference>
<evidence type="ECO:0000256" key="3">
    <source>
        <dbReference type="ARBA" id="ARBA00023015"/>
    </source>
</evidence>
<dbReference type="InterPro" id="IPR003593">
    <property type="entry name" value="AAA+_ATPase"/>
</dbReference>
<dbReference type="EMBL" id="WFLI01000008">
    <property type="protein sequence ID" value="KAB8065284.1"/>
    <property type="molecule type" value="Genomic_DNA"/>
</dbReference>
<dbReference type="SUPFAM" id="SSF52172">
    <property type="entry name" value="CheY-like"/>
    <property type="match status" value="1"/>
</dbReference>
<keyword evidence="4" id="KW-0804">Transcription</keyword>
<dbReference type="Gene3D" id="1.10.10.60">
    <property type="entry name" value="Homeodomain-like"/>
    <property type="match status" value="1"/>
</dbReference>
<evidence type="ECO:0000313" key="9">
    <source>
        <dbReference type="Proteomes" id="UP000468717"/>
    </source>
</evidence>
<protein>
    <submittedName>
        <fullName evidence="8">Response regulator</fullName>
    </submittedName>
</protein>
<evidence type="ECO:0000256" key="1">
    <source>
        <dbReference type="ARBA" id="ARBA00022741"/>
    </source>
</evidence>
<name>A0A6I1I2W5_9BURK</name>
<dbReference type="Pfam" id="PF02954">
    <property type="entry name" value="HTH_8"/>
    <property type="match status" value="1"/>
</dbReference>
<dbReference type="Pfam" id="PF00072">
    <property type="entry name" value="Response_reg"/>
    <property type="match status" value="1"/>
</dbReference>
<dbReference type="Gene3D" id="3.40.50.2300">
    <property type="match status" value="1"/>
</dbReference>
<keyword evidence="9" id="KW-1185">Reference proteome</keyword>
<evidence type="ECO:0000259" key="6">
    <source>
        <dbReference type="PROSITE" id="PS50045"/>
    </source>
</evidence>
<keyword evidence="3" id="KW-0805">Transcription regulation</keyword>
<feature type="modified residue" description="4-aspartylphosphate" evidence="5">
    <location>
        <position position="70"/>
    </location>
</feature>
<dbReference type="GO" id="GO:0005524">
    <property type="term" value="F:ATP binding"/>
    <property type="evidence" value="ECO:0007669"/>
    <property type="project" value="UniProtKB-KW"/>
</dbReference>
<feature type="domain" description="Sigma-54 factor interaction" evidence="6">
    <location>
        <begin position="164"/>
        <end position="392"/>
    </location>
</feature>
<evidence type="ECO:0000313" key="8">
    <source>
        <dbReference type="EMBL" id="KAB8065284.1"/>
    </source>
</evidence>
<dbReference type="InterPro" id="IPR002078">
    <property type="entry name" value="Sigma_54_int"/>
</dbReference>
<dbReference type="PANTHER" id="PTHR32071">
    <property type="entry name" value="TRANSCRIPTIONAL REGULATORY PROTEIN"/>
    <property type="match status" value="1"/>
</dbReference>
<dbReference type="Gene3D" id="1.10.8.60">
    <property type="match status" value="1"/>
</dbReference>
<dbReference type="GO" id="GO:0006355">
    <property type="term" value="P:regulation of DNA-templated transcription"/>
    <property type="evidence" value="ECO:0007669"/>
    <property type="project" value="InterPro"/>
</dbReference>
<dbReference type="InterPro" id="IPR025944">
    <property type="entry name" value="Sigma_54_int_dom_CS"/>
</dbReference>
<dbReference type="SUPFAM" id="SSF46689">
    <property type="entry name" value="Homeodomain-like"/>
    <property type="match status" value="1"/>
</dbReference>
<dbReference type="InterPro" id="IPR001789">
    <property type="entry name" value="Sig_transdc_resp-reg_receiver"/>
</dbReference>
<evidence type="ECO:0000259" key="7">
    <source>
        <dbReference type="PROSITE" id="PS50110"/>
    </source>
</evidence>
<dbReference type="Pfam" id="PF25601">
    <property type="entry name" value="AAA_lid_14"/>
    <property type="match status" value="1"/>
</dbReference>
<dbReference type="AlphaFoldDB" id="A0A6I1I2W5"/>
<dbReference type="GO" id="GO:0043565">
    <property type="term" value="F:sequence-specific DNA binding"/>
    <property type="evidence" value="ECO:0007669"/>
    <property type="project" value="InterPro"/>
</dbReference>
<dbReference type="Gene3D" id="3.40.50.300">
    <property type="entry name" value="P-loop containing nucleotide triphosphate hydrolases"/>
    <property type="match status" value="1"/>
</dbReference>
<dbReference type="CDD" id="cd00009">
    <property type="entry name" value="AAA"/>
    <property type="match status" value="1"/>
</dbReference>
<dbReference type="PROSITE" id="PS50045">
    <property type="entry name" value="SIGMA54_INTERACT_4"/>
    <property type="match status" value="1"/>
</dbReference>
<dbReference type="PROSITE" id="PS00688">
    <property type="entry name" value="SIGMA54_INTERACT_3"/>
    <property type="match status" value="1"/>
</dbReference>
<dbReference type="PANTHER" id="PTHR32071:SF57">
    <property type="entry name" value="C4-DICARBOXYLATE TRANSPORT TRANSCRIPTIONAL REGULATORY PROTEIN DCTD"/>
    <property type="match status" value="1"/>
</dbReference>
<dbReference type="InterPro" id="IPR011006">
    <property type="entry name" value="CheY-like_superfamily"/>
</dbReference>
<accession>A0A6I1I2W5</accession>
<gene>
    <name evidence="8" type="ORF">GCN75_09555</name>
</gene>
<keyword evidence="1" id="KW-0547">Nucleotide-binding</keyword>
<dbReference type="SMART" id="SM00448">
    <property type="entry name" value="REC"/>
    <property type="match status" value="1"/>
</dbReference>
<dbReference type="InterPro" id="IPR025662">
    <property type="entry name" value="Sigma_54_int_dom_ATP-bd_1"/>
</dbReference>
<reference evidence="8 9" key="1">
    <citation type="submission" date="2019-10" db="EMBL/GenBank/DDBJ databases">
        <title>Three novel species isolated from a subtropical stream in China.</title>
        <authorList>
            <person name="Lu H."/>
        </authorList>
    </citation>
    <scope>NUCLEOTIDE SEQUENCE [LARGE SCALE GENOMIC DNA]</scope>
    <source>
        <strain evidence="8 9">FT13W</strain>
    </source>
</reference>
<sequence>MAALAGRLPGAAAPDEERAYRVVVIEDDDMLRHAVTQSVTVAGFKAHAFAYAHEALEQLAQIAPDVVLTDMFLSERDALDGLGVLDKIRHSDASLPVVLMTARGNIPLAIKATRHGAYDFLEKPFEKERLVGVLRRAAEQRRLQVENRQLLERLAFAAGIERVLVGSGSAMRELRALILRIAPAPANVIILGETGSGKEMVARCLHEFSGRQGNFVAVNCAAIPEALFESELFGHEAGAYTGAVKQRMGKVEYACGGTLFLDEIEAMPLHLQAKLLRVLQERQVERLGQNKTIAVDLRVVAATKVDLKELGVQGKFRIDLFYRLCVATLKIPPLRERREDIAMLFAHFVHEAALRFKQSAVTPTRDILQQLLAYDWPGNVRELRNAADQVQLGIPVSVGGAESLAGPQSLEDIIASVEKAVIGDTLRRHGGAGGAACAELKINYSTLYRKMKLYDMDLAQYKSAVAE</sequence>
<evidence type="ECO:0000256" key="2">
    <source>
        <dbReference type="ARBA" id="ARBA00022840"/>
    </source>
</evidence>
<dbReference type="Pfam" id="PF00158">
    <property type="entry name" value="Sigma54_activat"/>
    <property type="match status" value="1"/>
</dbReference>
<dbReference type="GO" id="GO:0000160">
    <property type="term" value="P:phosphorelay signal transduction system"/>
    <property type="evidence" value="ECO:0007669"/>
    <property type="project" value="InterPro"/>
</dbReference>
<dbReference type="SUPFAM" id="SSF52540">
    <property type="entry name" value="P-loop containing nucleoside triphosphate hydrolases"/>
    <property type="match status" value="1"/>
</dbReference>
<dbReference type="PROSITE" id="PS00675">
    <property type="entry name" value="SIGMA54_INTERACT_1"/>
    <property type="match status" value="1"/>
</dbReference>
<dbReference type="PROSITE" id="PS50110">
    <property type="entry name" value="RESPONSE_REGULATORY"/>
    <property type="match status" value="1"/>
</dbReference>
<dbReference type="InterPro" id="IPR027417">
    <property type="entry name" value="P-loop_NTPase"/>
</dbReference>
<dbReference type="FunFam" id="3.40.50.300:FF:000006">
    <property type="entry name" value="DNA-binding transcriptional regulator NtrC"/>
    <property type="match status" value="1"/>
</dbReference>
<feature type="domain" description="Response regulatory" evidence="7">
    <location>
        <begin position="21"/>
        <end position="138"/>
    </location>
</feature>